<protein>
    <submittedName>
        <fullName evidence="7">Uncharacterized protein</fullName>
    </submittedName>
</protein>
<keyword evidence="3 6" id="KW-1133">Transmembrane helix</keyword>
<keyword evidence="4 6" id="KW-0472">Membrane</keyword>
<evidence type="ECO:0000256" key="1">
    <source>
        <dbReference type="ARBA" id="ARBA00004141"/>
    </source>
</evidence>
<dbReference type="PANTHER" id="PTHR36460">
    <property type="entry name" value="UPF0132 DOMAIN PROTEIN (AFU_ORTHOLOGUE AFUA_3G10255)"/>
    <property type="match status" value="1"/>
</dbReference>
<comment type="caution">
    <text evidence="7">The sequence shown here is derived from an EMBL/GenBank/DDBJ whole genome shotgun (WGS) entry which is preliminary data.</text>
</comment>
<proteinExistence type="predicted"/>
<evidence type="ECO:0000256" key="2">
    <source>
        <dbReference type="ARBA" id="ARBA00022692"/>
    </source>
</evidence>
<feature type="region of interest" description="Disordered" evidence="5">
    <location>
        <begin position="1"/>
        <end position="54"/>
    </location>
</feature>
<dbReference type="EMBL" id="SSOP01000101">
    <property type="protein sequence ID" value="KAB5591534.1"/>
    <property type="molecule type" value="Genomic_DNA"/>
</dbReference>
<evidence type="ECO:0000313" key="7">
    <source>
        <dbReference type="EMBL" id="KAB5591534.1"/>
    </source>
</evidence>
<sequence>MSSRQDFASFAAYTPPPDAPPEASSQSRFKRPWFPPQQPSSFVQSVAGPSSGSSYQAGGVPTFGNSMGGGIGQAEEQMGINEWETRFGWRVDMEAAVAYLGGPVTALLLLILETSNDFVRFHAYQSALLITPLLLLRGFFGLVGFPSFLQFLSTMSIVIAGLYMAFRAFQDANGPGLVRYQLPYIGIFAERWLGEE</sequence>
<feature type="compositionally biased region" description="Polar residues" evidence="5">
    <location>
        <begin position="39"/>
        <end position="54"/>
    </location>
</feature>
<evidence type="ECO:0000256" key="6">
    <source>
        <dbReference type="SAM" id="Phobius"/>
    </source>
</evidence>
<feature type="transmembrane region" description="Helical" evidence="6">
    <location>
        <begin position="124"/>
        <end position="142"/>
    </location>
</feature>
<keyword evidence="8" id="KW-1185">Reference proteome</keyword>
<gene>
    <name evidence="7" type="ORF">CTheo_5041</name>
</gene>
<evidence type="ECO:0000256" key="4">
    <source>
        <dbReference type="ARBA" id="ARBA00023136"/>
    </source>
</evidence>
<accession>A0A5N5QIR9</accession>
<reference evidence="7 8" key="1">
    <citation type="journal article" date="2019" name="Fungal Biol. Biotechnol.">
        <title>Draft genome sequence of fastidious pathogen Ceratobasidium theobromae, which causes vascular-streak dieback in Theobroma cacao.</title>
        <authorList>
            <person name="Ali S.S."/>
            <person name="Asman A."/>
            <person name="Shao J."/>
            <person name="Firmansyah A.P."/>
            <person name="Susilo A.W."/>
            <person name="Rosmana A."/>
            <person name="McMahon P."/>
            <person name="Junaid M."/>
            <person name="Guest D."/>
            <person name="Kheng T.Y."/>
            <person name="Meinhardt L.W."/>
            <person name="Bailey B.A."/>
        </authorList>
    </citation>
    <scope>NUCLEOTIDE SEQUENCE [LARGE SCALE GENOMIC DNA]</scope>
    <source>
        <strain evidence="7 8">CT2</strain>
    </source>
</reference>
<comment type="subcellular location">
    <subcellularLocation>
        <location evidence="1">Membrane</location>
        <topology evidence="1">Multi-pass membrane protein</topology>
    </subcellularLocation>
</comment>
<dbReference type="AlphaFoldDB" id="A0A5N5QIR9"/>
<dbReference type="OrthoDB" id="5546837at2759"/>
<evidence type="ECO:0000256" key="3">
    <source>
        <dbReference type="ARBA" id="ARBA00022989"/>
    </source>
</evidence>
<evidence type="ECO:0000313" key="8">
    <source>
        <dbReference type="Proteomes" id="UP000383932"/>
    </source>
</evidence>
<name>A0A5N5QIR9_9AGAM</name>
<dbReference type="Proteomes" id="UP000383932">
    <property type="component" value="Unassembled WGS sequence"/>
</dbReference>
<organism evidence="7 8">
    <name type="scientific">Ceratobasidium theobromae</name>
    <dbReference type="NCBI Taxonomy" id="1582974"/>
    <lineage>
        <taxon>Eukaryota</taxon>
        <taxon>Fungi</taxon>
        <taxon>Dikarya</taxon>
        <taxon>Basidiomycota</taxon>
        <taxon>Agaricomycotina</taxon>
        <taxon>Agaricomycetes</taxon>
        <taxon>Cantharellales</taxon>
        <taxon>Ceratobasidiaceae</taxon>
        <taxon>Ceratobasidium</taxon>
    </lineage>
</organism>
<dbReference type="PANTHER" id="PTHR36460:SF1">
    <property type="entry name" value="UPF0132 DOMAIN PROTEIN (AFU_ORTHOLOGUE AFUA_3G10255)"/>
    <property type="match status" value="1"/>
</dbReference>
<keyword evidence="2 6" id="KW-0812">Transmembrane</keyword>
<evidence type="ECO:0000256" key="5">
    <source>
        <dbReference type="SAM" id="MobiDB-lite"/>
    </source>
</evidence>
<dbReference type="GO" id="GO:0016020">
    <property type="term" value="C:membrane"/>
    <property type="evidence" value="ECO:0007669"/>
    <property type="project" value="UniProtKB-SubCell"/>
</dbReference>
<feature type="transmembrane region" description="Helical" evidence="6">
    <location>
        <begin position="95"/>
        <end position="112"/>
    </location>
</feature>